<dbReference type="NCBIfam" id="TIGR04123">
    <property type="entry name" value="P_estr_lig_assc"/>
    <property type="match status" value="1"/>
</dbReference>
<organism evidence="2 3">
    <name type="scientific">Paracoccus cavernae</name>
    <dbReference type="NCBI Taxonomy" id="1571207"/>
    <lineage>
        <taxon>Bacteria</taxon>
        <taxon>Pseudomonadati</taxon>
        <taxon>Pseudomonadota</taxon>
        <taxon>Alphaproteobacteria</taxon>
        <taxon>Rhodobacterales</taxon>
        <taxon>Paracoccaceae</taxon>
        <taxon>Paracoccus</taxon>
    </lineage>
</organism>
<dbReference type="InterPro" id="IPR029052">
    <property type="entry name" value="Metallo-depent_PP-like"/>
</dbReference>
<reference evidence="3" key="1">
    <citation type="journal article" date="2019" name="Int. J. Syst. Evol. Microbiol.">
        <title>The Global Catalogue of Microorganisms (GCM) 10K type strain sequencing project: providing services to taxonomists for standard genome sequencing and annotation.</title>
        <authorList>
            <consortium name="The Broad Institute Genomics Platform"/>
            <consortium name="The Broad Institute Genome Sequencing Center for Infectious Disease"/>
            <person name="Wu L."/>
            <person name="Ma J."/>
        </authorList>
    </citation>
    <scope>NUCLEOTIDE SEQUENCE [LARGE SCALE GENOMIC DNA]</scope>
    <source>
        <strain evidence="3">CECT 8482</strain>
    </source>
</reference>
<dbReference type="Gene3D" id="3.60.21.10">
    <property type="match status" value="1"/>
</dbReference>
<evidence type="ECO:0000313" key="3">
    <source>
        <dbReference type="Proteomes" id="UP001243846"/>
    </source>
</evidence>
<dbReference type="InterPro" id="IPR004843">
    <property type="entry name" value="Calcineurin-like_PHP"/>
</dbReference>
<gene>
    <name evidence="2" type="primary">pdeM</name>
    <name evidence="2" type="ORF">QWZ10_00220</name>
</gene>
<dbReference type="GO" id="GO:0004519">
    <property type="term" value="F:endonuclease activity"/>
    <property type="evidence" value="ECO:0007669"/>
    <property type="project" value="UniProtKB-KW"/>
</dbReference>
<dbReference type="PANTHER" id="PTHR39323">
    <property type="entry name" value="BLR1149 PROTEIN"/>
    <property type="match status" value="1"/>
</dbReference>
<feature type="domain" description="Calcineurin-like phosphoesterase" evidence="1">
    <location>
        <begin position="31"/>
        <end position="154"/>
    </location>
</feature>
<keyword evidence="3" id="KW-1185">Reference proteome</keyword>
<evidence type="ECO:0000259" key="1">
    <source>
        <dbReference type="Pfam" id="PF00149"/>
    </source>
</evidence>
<dbReference type="InterPro" id="IPR024173">
    <property type="entry name" value="Pesterase_MJ0037-like"/>
</dbReference>
<protein>
    <submittedName>
        <fullName evidence="2">Ligase-associated DNA damage response endonuclease PdeM</fullName>
        <ecNumber evidence="2">3.1.-.-</ecNumber>
    </submittedName>
</protein>
<sequence>MPMTPEGFAFSFSETGFVARPSGALYWPQKRTLVVSDLHLGKSTRYARQRHILLPPYEIEETLNRLEREISLLSPETVISLGDSFDDHTAISEIGAPHLARLDRLTRQHDWIWITGNHDPNSQALPFGGVVRHDVGTRPIFRHIKGDGPDVSGHLHPVYPLAGRRFRSFVVTDHHLIMPAFGSYTGGLSLSDPAFQGWTSSGRALLCGEAVFEVPLP</sequence>
<accession>A0ABT8D1Y9</accession>
<evidence type="ECO:0000313" key="2">
    <source>
        <dbReference type="EMBL" id="MDN3710642.1"/>
    </source>
</evidence>
<dbReference type="PANTHER" id="PTHR39323:SF1">
    <property type="entry name" value="BLR1149 PROTEIN"/>
    <property type="match status" value="1"/>
</dbReference>
<proteinExistence type="predicted"/>
<keyword evidence="2" id="KW-0540">Nuclease</keyword>
<keyword evidence="2" id="KW-0436">Ligase</keyword>
<dbReference type="Pfam" id="PF00149">
    <property type="entry name" value="Metallophos"/>
    <property type="match status" value="1"/>
</dbReference>
<dbReference type="PIRSF" id="PIRSF000887">
    <property type="entry name" value="Pesterase_MJ0037"/>
    <property type="match status" value="1"/>
</dbReference>
<dbReference type="InterPro" id="IPR026336">
    <property type="entry name" value="PdeM-like"/>
</dbReference>
<dbReference type="GO" id="GO:0016874">
    <property type="term" value="F:ligase activity"/>
    <property type="evidence" value="ECO:0007669"/>
    <property type="project" value="UniProtKB-KW"/>
</dbReference>
<keyword evidence="2" id="KW-0255">Endonuclease</keyword>
<dbReference type="Proteomes" id="UP001243846">
    <property type="component" value="Unassembled WGS sequence"/>
</dbReference>
<name>A0ABT8D1Y9_9RHOB</name>
<dbReference type="EMBL" id="JAUFRC010000001">
    <property type="protein sequence ID" value="MDN3710642.1"/>
    <property type="molecule type" value="Genomic_DNA"/>
</dbReference>
<dbReference type="GO" id="GO:0016787">
    <property type="term" value="F:hydrolase activity"/>
    <property type="evidence" value="ECO:0007669"/>
    <property type="project" value="UniProtKB-KW"/>
</dbReference>
<dbReference type="SUPFAM" id="SSF56300">
    <property type="entry name" value="Metallo-dependent phosphatases"/>
    <property type="match status" value="1"/>
</dbReference>
<dbReference type="EC" id="3.1.-.-" evidence="2"/>
<keyword evidence="2" id="KW-0378">Hydrolase</keyword>
<comment type="caution">
    <text evidence="2">The sequence shown here is derived from an EMBL/GenBank/DDBJ whole genome shotgun (WGS) entry which is preliminary data.</text>
</comment>